<dbReference type="SUPFAM" id="SSF68923">
    <property type="entry name" value="PEP carboxykinase N-terminal domain"/>
    <property type="match status" value="1"/>
</dbReference>
<dbReference type="EC" id="4.1.1.49" evidence="3"/>
<gene>
    <name evidence="10" type="ORF">BSAL_36975</name>
</gene>
<dbReference type="Gene3D" id="3.90.228.20">
    <property type="match status" value="1"/>
</dbReference>
<dbReference type="NCBIfam" id="TIGR00224">
    <property type="entry name" value="pckA"/>
    <property type="match status" value="1"/>
</dbReference>
<dbReference type="CDD" id="cd00484">
    <property type="entry name" value="PEPCK_ATP"/>
    <property type="match status" value="1"/>
</dbReference>
<keyword evidence="4" id="KW-0312">Gluconeogenesis</keyword>
<dbReference type="Pfam" id="PF01293">
    <property type="entry name" value="PEPCK_ATP"/>
    <property type="match status" value="1"/>
</dbReference>
<dbReference type="GO" id="GO:0016301">
    <property type="term" value="F:kinase activity"/>
    <property type="evidence" value="ECO:0007669"/>
    <property type="project" value="UniProtKB-KW"/>
</dbReference>
<dbReference type="PANTHER" id="PTHR30031">
    <property type="entry name" value="PHOSPHOENOLPYRUVATE CARBOXYKINASE ATP"/>
    <property type="match status" value="1"/>
</dbReference>
<evidence type="ECO:0000256" key="5">
    <source>
        <dbReference type="ARBA" id="ARBA00022741"/>
    </source>
</evidence>
<proteinExistence type="inferred from homology"/>
<dbReference type="InterPro" id="IPR013035">
    <property type="entry name" value="PEP_carboxykinase_C"/>
</dbReference>
<comment type="similarity">
    <text evidence="2">Belongs to the phosphoenolpyruvate carboxykinase (ATP) family.</text>
</comment>
<sequence length="527" mass="57904">MPPTYYKNLSAAELTQWALKLEKDTVLSDRGAVVVRSYKKSGRSPKDKRVVDTPDVHDNVDWGNVNIALTEDSFAKCKARALSFLESREQLFVVDAYAGHDTRYAFKVRVITTRPYHALFMRNMLMVPSAEQLKNFGEPDYVIYNAGEHVADKTVLGVTSETVVAINFKSREQVILGTEYAGEMKKGVLTIMFELMPRQGHLTMHASANEGKAKKDVTIFFGLSGTGKTTLSADPHRALIGDDEHVWTDQGVFNIEGGCYAKAIGLNPKTEAEIFNAVRFGAVAENCVLKGPNKELDFNDESICKNTRVAYPLNYIEGSKAPAVGGHPKNIIFLTNDAFGVMPPVARLTPAQAMFWFVTGYTANVPGIEAGGAKAPVPTFSPCFGGPFLVRHPTFYGEQLAQKMKEHNSKVWLLNTGYAGGRADRGAKRMPLKVTRALIDAIHSGALDNAQYEVLPGWGLQVPRAVDKVPTELLNPVNAWTDKKLFFSSTNELIAMFQKNFQVRFAAKASADMISAVPQLLSTGSKL</sequence>
<evidence type="ECO:0000256" key="3">
    <source>
        <dbReference type="ARBA" id="ARBA00012363"/>
    </source>
</evidence>
<dbReference type="VEuPathDB" id="TriTrypDB:BSAL_36975"/>
<dbReference type="Proteomes" id="UP000051952">
    <property type="component" value="Unassembled WGS sequence"/>
</dbReference>
<comment type="pathway">
    <text evidence="1">Carbohydrate biosynthesis; gluconeogenesis.</text>
</comment>
<name>A0A0S4JLJ3_BODSA</name>
<keyword evidence="10" id="KW-0418">Kinase</keyword>
<keyword evidence="5" id="KW-0547">Nucleotide-binding</keyword>
<dbReference type="OMA" id="MRYAGEM"/>
<dbReference type="InterPro" id="IPR001272">
    <property type="entry name" value="PEP_carboxykinase_ATP"/>
</dbReference>
<dbReference type="SUPFAM" id="SSF53795">
    <property type="entry name" value="PEP carboxykinase-like"/>
    <property type="match status" value="1"/>
</dbReference>
<evidence type="ECO:0000256" key="4">
    <source>
        <dbReference type="ARBA" id="ARBA00022432"/>
    </source>
</evidence>
<keyword evidence="6" id="KW-0210">Decarboxylase</keyword>
<dbReference type="GO" id="GO:0005524">
    <property type="term" value="F:ATP binding"/>
    <property type="evidence" value="ECO:0007669"/>
    <property type="project" value="UniProtKB-KW"/>
</dbReference>
<dbReference type="Gene3D" id="2.170.8.10">
    <property type="entry name" value="Phosphoenolpyruvate Carboxykinase, domain 2"/>
    <property type="match status" value="1"/>
</dbReference>
<dbReference type="PIRSF" id="PIRSF006294">
    <property type="entry name" value="PEP_crbxkin"/>
    <property type="match status" value="1"/>
</dbReference>
<dbReference type="PROSITE" id="PS00532">
    <property type="entry name" value="PEPCK_ATP"/>
    <property type="match status" value="1"/>
</dbReference>
<keyword evidence="10" id="KW-0808">Transferase</keyword>
<keyword evidence="11" id="KW-1185">Reference proteome</keyword>
<dbReference type="PANTHER" id="PTHR30031:SF0">
    <property type="entry name" value="PHOSPHOENOLPYRUVATE CARBOXYKINASE (ATP)"/>
    <property type="match status" value="1"/>
</dbReference>
<reference evidence="11" key="1">
    <citation type="submission" date="2015-09" db="EMBL/GenBank/DDBJ databases">
        <authorList>
            <consortium name="Pathogen Informatics"/>
        </authorList>
    </citation>
    <scope>NUCLEOTIDE SEQUENCE [LARGE SCALE GENOMIC DNA]</scope>
    <source>
        <strain evidence="11">Lake Konstanz</strain>
    </source>
</reference>
<organism evidence="10 11">
    <name type="scientific">Bodo saltans</name>
    <name type="common">Flagellated protozoan</name>
    <dbReference type="NCBI Taxonomy" id="75058"/>
    <lineage>
        <taxon>Eukaryota</taxon>
        <taxon>Discoba</taxon>
        <taxon>Euglenozoa</taxon>
        <taxon>Kinetoplastea</taxon>
        <taxon>Metakinetoplastina</taxon>
        <taxon>Eubodonida</taxon>
        <taxon>Bodonidae</taxon>
        <taxon>Bodo</taxon>
    </lineage>
</organism>
<evidence type="ECO:0000256" key="9">
    <source>
        <dbReference type="ARBA" id="ARBA00047371"/>
    </source>
</evidence>
<keyword evidence="8" id="KW-0456">Lyase</keyword>
<dbReference type="HAMAP" id="MF_00453">
    <property type="entry name" value="PEPCK_ATP"/>
    <property type="match status" value="1"/>
</dbReference>
<dbReference type="OrthoDB" id="274702at2759"/>
<dbReference type="NCBIfam" id="NF006820">
    <property type="entry name" value="PRK09344.1-2"/>
    <property type="match status" value="1"/>
</dbReference>
<dbReference type="AlphaFoldDB" id="A0A0S4JLJ3"/>
<dbReference type="GO" id="GO:0004612">
    <property type="term" value="F:phosphoenolpyruvate carboxykinase (ATP) activity"/>
    <property type="evidence" value="ECO:0007669"/>
    <property type="project" value="UniProtKB-EC"/>
</dbReference>
<dbReference type="Gene3D" id="3.40.449.10">
    <property type="entry name" value="Phosphoenolpyruvate Carboxykinase, domain 1"/>
    <property type="match status" value="1"/>
</dbReference>
<evidence type="ECO:0000256" key="1">
    <source>
        <dbReference type="ARBA" id="ARBA00004742"/>
    </source>
</evidence>
<keyword evidence="10" id="KW-0670">Pyruvate</keyword>
<evidence type="ECO:0000256" key="6">
    <source>
        <dbReference type="ARBA" id="ARBA00022793"/>
    </source>
</evidence>
<evidence type="ECO:0000256" key="8">
    <source>
        <dbReference type="ARBA" id="ARBA00023239"/>
    </source>
</evidence>
<dbReference type="InterPro" id="IPR008210">
    <property type="entry name" value="PEP_carboxykinase_N"/>
</dbReference>
<dbReference type="GO" id="GO:0005829">
    <property type="term" value="C:cytosol"/>
    <property type="evidence" value="ECO:0007669"/>
    <property type="project" value="TreeGrafter"/>
</dbReference>
<protein>
    <recommendedName>
        <fullName evidence="3">phosphoenolpyruvate carboxykinase (ATP)</fullName>
        <ecNumber evidence="3">4.1.1.49</ecNumber>
    </recommendedName>
</protein>
<accession>A0A0S4JLJ3</accession>
<evidence type="ECO:0000313" key="11">
    <source>
        <dbReference type="Proteomes" id="UP000051952"/>
    </source>
</evidence>
<dbReference type="EMBL" id="CYKH01002037">
    <property type="protein sequence ID" value="CUG92376.1"/>
    <property type="molecule type" value="Genomic_DNA"/>
</dbReference>
<dbReference type="NCBIfam" id="NF006821">
    <property type="entry name" value="PRK09344.1-3"/>
    <property type="match status" value="1"/>
</dbReference>
<dbReference type="InterPro" id="IPR015994">
    <property type="entry name" value="PEPCK_ATP_CS"/>
</dbReference>
<evidence type="ECO:0000256" key="2">
    <source>
        <dbReference type="ARBA" id="ARBA00006052"/>
    </source>
</evidence>
<evidence type="ECO:0000256" key="7">
    <source>
        <dbReference type="ARBA" id="ARBA00022840"/>
    </source>
</evidence>
<evidence type="ECO:0000313" key="10">
    <source>
        <dbReference type="EMBL" id="CUG92376.1"/>
    </source>
</evidence>
<comment type="catalytic activity">
    <reaction evidence="9">
        <text>oxaloacetate + ATP = phosphoenolpyruvate + ADP + CO2</text>
        <dbReference type="Rhea" id="RHEA:18617"/>
        <dbReference type="ChEBI" id="CHEBI:16452"/>
        <dbReference type="ChEBI" id="CHEBI:16526"/>
        <dbReference type="ChEBI" id="CHEBI:30616"/>
        <dbReference type="ChEBI" id="CHEBI:58702"/>
        <dbReference type="ChEBI" id="CHEBI:456216"/>
        <dbReference type="EC" id="4.1.1.49"/>
    </reaction>
</comment>
<dbReference type="GO" id="GO:0006094">
    <property type="term" value="P:gluconeogenesis"/>
    <property type="evidence" value="ECO:0007669"/>
    <property type="project" value="UniProtKB-UniPathway"/>
</dbReference>
<dbReference type="UniPathway" id="UPA00138"/>
<keyword evidence="7" id="KW-0067">ATP-binding</keyword>